<evidence type="ECO:0000256" key="4">
    <source>
        <dbReference type="PIRSR" id="PIRSR603782-2"/>
    </source>
</evidence>
<evidence type="ECO:0000313" key="6">
    <source>
        <dbReference type="EMBL" id="SEQ77243.1"/>
    </source>
</evidence>
<dbReference type="Gene3D" id="3.40.30.10">
    <property type="entry name" value="Glutaredoxin"/>
    <property type="match status" value="1"/>
</dbReference>
<proteinExistence type="inferred from homology"/>
<evidence type="ECO:0000256" key="3">
    <source>
        <dbReference type="PIRSR" id="PIRSR603782-1"/>
    </source>
</evidence>
<protein>
    <submittedName>
        <fullName evidence="6">Protein SCO1/2</fullName>
    </submittedName>
</protein>
<feature type="disulfide bond" description="Redox-active" evidence="4">
    <location>
        <begin position="76"/>
        <end position="80"/>
    </location>
</feature>
<keyword evidence="3" id="KW-0479">Metal-binding</keyword>
<comment type="similarity">
    <text evidence="1">Belongs to the SCO1/2 family.</text>
</comment>
<accession>A0A1H9IRK7</accession>
<dbReference type="SUPFAM" id="SSF52833">
    <property type="entry name" value="Thioredoxin-like"/>
    <property type="match status" value="1"/>
</dbReference>
<name>A0A1H9IRK7_9BURK</name>
<keyword evidence="7" id="KW-1185">Reference proteome</keyword>
<dbReference type="AlphaFoldDB" id="A0A1H9IRK7"/>
<sequence>MLKRQFLRRLGATTLAISAGSLLSACSKEGPTFRGVDISGADYARDFALTDHHGQLRRLQDFRGKVVVVFFGYTQCPDVCPTSLQELAQAKELLGKDGERLQGIFISLDPARDQPDMLKAYMANFDPSFLALRPTPEQLPALTKDFKIYYKKVDGPTPTSYTLDHSAGSYLYDTTGQLRVYARYGSGAQTLAADVRSLLQAETSARH</sequence>
<feature type="binding site" evidence="3">
    <location>
        <position position="80"/>
    </location>
    <ligand>
        <name>Cu cation</name>
        <dbReference type="ChEBI" id="CHEBI:23378"/>
    </ligand>
</feature>
<gene>
    <name evidence="6" type="ORF">SAMN02982919_01197</name>
</gene>
<dbReference type="PROSITE" id="PS51257">
    <property type="entry name" value="PROKAR_LIPOPROTEIN"/>
    <property type="match status" value="1"/>
</dbReference>
<evidence type="ECO:0000259" key="5">
    <source>
        <dbReference type="PROSITE" id="PS51352"/>
    </source>
</evidence>
<dbReference type="STRING" id="180197.SAMN02982919_01197"/>
<feature type="binding site" evidence="3">
    <location>
        <position position="76"/>
    </location>
    <ligand>
        <name>Cu cation</name>
        <dbReference type="ChEBI" id="CHEBI:23378"/>
    </ligand>
</feature>
<dbReference type="PROSITE" id="PS51352">
    <property type="entry name" value="THIOREDOXIN_2"/>
    <property type="match status" value="1"/>
</dbReference>
<dbReference type="PANTHER" id="PTHR12151:SF25">
    <property type="entry name" value="LINALOOL DEHYDRATASE_ISOMERASE DOMAIN-CONTAINING PROTEIN"/>
    <property type="match status" value="1"/>
</dbReference>
<dbReference type="GO" id="GO:0046872">
    <property type="term" value="F:metal ion binding"/>
    <property type="evidence" value="ECO:0007669"/>
    <property type="project" value="UniProtKB-KW"/>
</dbReference>
<reference evidence="6 7" key="1">
    <citation type="submission" date="2016-10" db="EMBL/GenBank/DDBJ databases">
        <authorList>
            <person name="de Groot N.N."/>
        </authorList>
    </citation>
    <scope>NUCLEOTIDE SEQUENCE [LARGE SCALE GENOMIC DNA]</scope>
    <source>
        <strain evidence="6 7">ATCC 35958</strain>
    </source>
</reference>
<dbReference type="InterPro" id="IPR036249">
    <property type="entry name" value="Thioredoxin-like_sf"/>
</dbReference>
<dbReference type="FunFam" id="3.40.30.10:FF:000013">
    <property type="entry name" value="Blast:Protein SCO1 homolog, mitochondrial"/>
    <property type="match status" value="1"/>
</dbReference>
<evidence type="ECO:0000313" key="7">
    <source>
        <dbReference type="Proteomes" id="UP000199766"/>
    </source>
</evidence>
<dbReference type="Proteomes" id="UP000199766">
    <property type="component" value="Unassembled WGS sequence"/>
</dbReference>
<feature type="domain" description="Thioredoxin" evidence="5">
    <location>
        <begin position="38"/>
        <end position="204"/>
    </location>
</feature>
<keyword evidence="2 3" id="KW-0186">Copper</keyword>
<dbReference type="EMBL" id="FOGD01000002">
    <property type="protein sequence ID" value="SEQ77243.1"/>
    <property type="molecule type" value="Genomic_DNA"/>
</dbReference>
<dbReference type="PANTHER" id="PTHR12151">
    <property type="entry name" value="ELECTRON TRANSPORT PROTIN SCO1/SENC FAMILY MEMBER"/>
    <property type="match status" value="1"/>
</dbReference>
<dbReference type="InterPro" id="IPR013766">
    <property type="entry name" value="Thioredoxin_domain"/>
</dbReference>
<dbReference type="RefSeq" id="WP_177172827.1">
    <property type="nucleotide sequence ID" value="NZ_FOGD01000002.1"/>
</dbReference>
<feature type="binding site" evidence="3">
    <location>
        <position position="165"/>
    </location>
    <ligand>
        <name>Cu cation</name>
        <dbReference type="ChEBI" id="CHEBI:23378"/>
    </ligand>
</feature>
<dbReference type="InterPro" id="IPR003782">
    <property type="entry name" value="SCO1/SenC"/>
</dbReference>
<organism evidence="6 7">
    <name type="scientific">Giesbergeria anulus</name>
    <dbReference type="NCBI Taxonomy" id="180197"/>
    <lineage>
        <taxon>Bacteria</taxon>
        <taxon>Pseudomonadati</taxon>
        <taxon>Pseudomonadota</taxon>
        <taxon>Betaproteobacteria</taxon>
        <taxon>Burkholderiales</taxon>
        <taxon>Comamonadaceae</taxon>
        <taxon>Giesbergeria</taxon>
    </lineage>
</organism>
<dbReference type="Pfam" id="PF02630">
    <property type="entry name" value="SCO1-SenC"/>
    <property type="match status" value="1"/>
</dbReference>
<evidence type="ECO:0000256" key="2">
    <source>
        <dbReference type="ARBA" id="ARBA00023008"/>
    </source>
</evidence>
<evidence type="ECO:0000256" key="1">
    <source>
        <dbReference type="ARBA" id="ARBA00010996"/>
    </source>
</evidence>
<dbReference type="CDD" id="cd02968">
    <property type="entry name" value="SCO"/>
    <property type="match status" value="1"/>
</dbReference>
<keyword evidence="4" id="KW-1015">Disulfide bond</keyword>